<dbReference type="AlphaFoldDB" id="A0A9P5HCV3"/>
<dbReference type="GO" id="GO:0016020">
    <property type="term" value="C:membrane"/>
    <property type="evidence" value="ECO:0007669"/>
    <property type="project" value="UniProtKB-SubCell"/>
</dbReference>
<keyword evidence="2 5" id="KW-0812">Transmembrane</keyword>
<protein>
    <recommendedName>
        <fullName evidence="8">RTA1 like protein</fullName>
    </recommendedName>
</protein>
<organism evidence="6 7">
    <name type="scientific">Cylindrodendrum hubeiense</name>
    <dbReference type="NCBI Taxonomy" id="595255"/>
    <lineage>
        <taxon>Eukaryota</taxon>
        <taxon>Fungi</taxon>
        <taxon>Dikarya</taxon>
        <taxon>Ascomycota</taxon>
        <taxon>Pezizomycotina</taxon>
        <taxon>Sordariomycetes</taxon>
        <taxon>Hypocreomycetidae</taxon>
        <taxon>Hypocreales</taxon>
        <taxon>Nectriaceae</taxon>
        <taxon>Cylindrodendrum</taxon>
    </lineage>
</organism>
<keyword evidence="4 5" id="KW-0472">Membrane</keyword>
<proteinExistence type="predicted"/>
<comment type="caution">
    <text evidence="6">The sequence shown here is derived from an EMBL/GenBank/DDBJ whole genome shotgun (WGS) entry which is preliminary data.</text>
</comment>
<dbReference type="Proteomes" id="UP000722485">
    <property type="component" value="Unassembled WGS sequence"/>
</dbReference>
<dbReference type="PANTHER" id="PTHR31465:SF1">
    <property type="entry name" value="PROTEIN RTA1-RELATED"/>
    <property type="match status" value="1"/>
</dbReference>
<accession>A0A9P5HCV3</accession>
<evidence type="ECO:0000256" key="1">
    <source>
        <dbReference type="ARBA" id="ARBA00004141"/>
    </source>
</evidence>
<evidence type="ECO:0008006" key="8">
    <source>
        <dbReference type="Google" id="ProtNLM"/>
    </source>
</evidence>
<reference evidence="6" key="1">
    <citation type="submission" date="2020-03" db="EMBL/GenBank/DDBJ databases">
        <title>Draft Genome Sequence of Cylindrodendrum hubeiense.</title>
        <authorList>
            <person name="Buettner E."/>
            <person name="Kellner H."/>
        </authorList>
    </citation>
    <scope>NUCLEOTIDE SEQUENCE</scope>
    <source>
        <strain evidence="6">IHI 201604</strain>
    </source>
</reference>
<keyword evidence="3 5" id="KW-1133">Transmembrane helix</keyword>
<comment type="subcellular location">
    <subcellularLocation>
        <location evidence="1">Membrane</location>
        <topology evidence="1">Multi-pass membrane protein</topology>
    </subcellularLocation>
</comment>
<evidence type="ECO:0000256" key="2">
    <source>
        <dbReference type="ARBA" id="ARBA00022692"/>
    </source>
</evidence>
<feature type="transmembrane region" description="Helical" evidence="5">
    <location>
        <begin position="213"/>
        <end position="231"/>
    </location>
</feature>
<feature type="transmembrane region" description="Helical" evidence="5">
    <location>
        <begin position="29"/>
        <end position="53"/>
    </location>
</feature>
<feature type="transmembrane region" description="Helical" evidence="5">
    <location>
        <begin position="251"/>
        <end position="271"/>
    </location>
</feature>
<feature type="transmembrane region" description="Helical" evidence="5">
    <location>
        <begin position="95"/>
        <end position="120"/>
    </location>
</feature>
<evidence type="ECO:0000256" key="4">
    <source>
        <dbReference type="ARBA" id="ARBA00023136"/>
    </source>
</evidence>
<feature type="transmembrane region" description="Helical" evidence="5">
    <location>
        <begin position="65"/>
        <end position="83"/>
    </location>
</feature>
<evidence type="ECO:0000313" key="6">
    <source>
        <dbReference type="EMBL" id="KAF7551499.1"/>
    </source>
</evidence>
<sequence>MSTETASRPIAGYVDPDFPNPNGDWDTPVIIYGYTPAFSLAVFAVAWFFLFLLVHLFQTIRHRNWYFITFPVGLLFEVVGYIARTLSAKKDPYHLLYFILNYFFIVTAPVFLTASIYTILSALIPRLGRQYSFLPPRAILWFFITSDVIATVVQITGAALIGVRQSNRDDPTDANNILLGGLAYQVFSLGIFVILAGSFLFRARHEIKRHDGLAVFTVAFAVATILVYLRTCFRLVETAEGLGGHLYSNEIYFACLEFAPVAAAVLLFAVWHPGRCVGKKARVPDAEKETRGAVNF</sequence>
<dbReference type="EMBL" id="JAANBB010000077">
    <property type="protein sequence ID" value="KAF7551499.1"/>
    <property type="molecule type" value="Genomic_DNA"/>
</dbReference>
<name>A0A9P5HCV3_9HYPO</name>
<dbReference type="OrthoDB" id="4521223at2759"/>
<feature type="transmembrane region" description="Helical" evidence="5">
    <location>
        <begin position="182"/>
        <end position="201"/>
    </location>
</feature>
<dbReference type="InterPro" id="IPR007568">
    <property type="entry name" value="RTA1"/>
</dbReference>
<evidence type="ECO:0000256" key="3">
    <source>
        <dbReference type="ARBA" id="ARBA00022989"/>
    </source>
</evidence>
<keyword evidence="7" id="KW-1185">Reference proteome</keyword>
<evidence type="ECO:0000313" key="7">
    <source>
        <dbReference type="Proteomes" id="UP000722485"/>
    </source>
</evidence>
<evidence type="ECO:0000256" key="5">
    <source>
        <dbReference type="SAM" id="Phobius"/>
    </source>
</evidence>
<dbReference type="PANTHER" id="PTHR31465">
    <property type="entry name" value="PROTEIN RTA1-RELATED"/>
    <property type="match status" value="1"/>
</dbReference>
<dbReference type="Pfam" id="PF04479">
    <property type="entry name" value="RTA1"/>
    <property type="match status" value="1"/>
</dbReference>
<gene>
    <name evidence="6" type="ORF">G7Z17_g4969</name>
</gene>
<feature type="transmembrane region" description="Helical" evidence="5">
    <location>
        <begin position="140"/>
        <end position="162"/>
    </location>
</feature>